<comment type="caution">
    <text evidence="1">The sequence shown here is derived from an EMBL/GenBank/DDBJ whole genome shotgun (WGS) entry which is preliminary data.</text>
</comment>
<dbReference type="Gene3D" id="3.20.20.70">
    <property type="entry name" value="Aldolase class I"/>
    <property type="match status" value="1"/>
</dbReference>
<organism evidence="1">
    <name type="scientific">marine sediment metagenome</name>
    <dbReference type="NCBI Taxonomy" id="412755"/>
    <lineage>
        <taxon>unclassified sequences</taxon>
        <taxon>metagenomes</taxon>
        <taxon>ecological metagenomes</taxon>
    </lineage>
</organism>
<name>X0ZJK4_9ZZZZ</name>
<dbReference type="AlphaFoldDB" id="X0ZJK4"/>
<gene>
    <name evidence="1" type="ORF">S01H4_05218</name>
</gene>
<protein>
    <submittedName>
        <fullName evidence="1">Uncharacterized protein</fullName>
    </submittedName>
</protein>
<feature type="non-terminal residue" evidence="1">
    <location>
        <position position="34"/>
    </location>
</feature>
<dbReference type="EMBL" id="BART01001489">
    <property type="protein sequence ID" value="GAG69835.1"/>
    <property type="molecule type" value="Genomic_DNA"/>
</dbReference>
<evidence type="ECO:0000313" key="1">
    <source>
        <dbReference type="EMBL" id="GAG69835.1"/>
    </source>
</evidence>
<proteinExistence type="predicted"/>
<reference evidence="1" key="1">
    <citation type="journal article" date="2014" name="Front. Microbiol.">
        <title>High frequency of phylogenetically diverse reductive dehalogenase-homologous genes in deep subseafloor sedimentary metagenomes.</title>
        <authorList>
            <person name="Kawai M."/>
            <person name="Futagami T."/>
            <person name="Toyoda A."/>
            <person name="Takaki Y."/>
            <person name="Nishi S."/>
            <person name="Hori S."/>
            <person name="Arai W."/>
            <person name="Tsubouchi T."/>
            <person name="Morono Y."/>
            <person name="Uchiyama I."/>
            <person name="Ito T."/>
            <person name="Fujiyama A."/>
            <person name="Inagaki F."/>
            <person name="Takami H."/>
        </authorList>
    </citation>
    <scope>NUCLEOTIDE SEQUENCE</scope>
    <source>
        <strain evidence="1">Expedition CK06-06</strain>
    </source>
</reference>
<accession>X0ZJK4</accession>
<sequence>MNFIEDLIQSIIDKQSVVCMGLDPRLDKEGEIPQ</sequence>
<dbReference type="InterPro" id="IPR013785">
    <property type="entry name" value="Aldolase_TIM"/>
</dbReference>